<dbReference type="Proteomes" id="UP000756132">
    <property type="component" value="Chromosome 7"/>
</dbReference>
<feature type="compositionally biased region" description="Acidic residues" evidence="1">
    <location>
        <begin position="48"/>
        <end position="63"/>
    </location>
</feature>
<evidence type="ECO:0000313" key="2">
    <source>
        <dbReference type="EMBL" id="UJO20305.1"/>
    </source>
</evidence>
<reference evidence="2" key="2">
    <citation type="journal article" date="2022" name="Microb. Genom.">
        <title>A chromosome-scale genome assembly of the tomato pathogen Cladosporium fulvum reveals a compartmentalized genome architecture and the presence of a dispensable chromosome.</title>
        <authorList>
            <person name="Zaccaron A.Z."/>
            <person name="Chen L.H."/>
            <person name="Samaras A."/>
            <person name="Stergiopoulos I."/>
        </authorList>
    </citation>
    <scope>NUCLEOTIDE SEQUENCE</scope>
    <source>
        <strain evidence="2">Race5_Kim</strain>
    </source>
</reference>
<evidence type="ECO:0000256" key="1">
    <source>
        <dbReference type="SAM" id="MobiDB-lite"/>
    </source>
</evidence>
<dbReference type="KEGG" id="ffu:CLAFUR5_09815"/>
<reference evidence="2" key="1">
    <citation type="submission" date="2021-12" db="EMBL/GenBank/DDBJ databases">
        <authorList>
            <person name="Zaccaron A."/>
            <person name="Stergiopoulos I."/>
        </authorList>
    </citation>
    <scope>NUCLEOTIDE SEQUENCE</scope>
    <source>
        <strain evidence="2">Race5_Kim</strain>
    </source>
</reference>
<accession>A0A9Q8US14</accession>
<sequence>MSNDDSFVGRILDIADVQSSSPSPPPQQPPARVGRLPSQRGRNIYDVPDSDPEDEDEDEDEDNAATAAAGTTATTAFVPQPARIGRPRSTRAAYYRPVVAGRYYRVLTQHDFDRLREAKKRRYLHVDRIEEVAREAEVMTLLCRRCLSDLRGRHPCRKYTRIAA</sequence>
<proteinExistence type="predicted"/>
<dbReference type="AlphaFoldDB" id="A0A9Q8US14"/>
<dbReference type="RefSeq" id="XP_047764671.1">
    <property type="nucleotide sequence ID" value="XM_047908963.1"/>
</dbReference>
<evidence type="ECO:0000313" key="3">
    <source>
        <dbReference type="Proteomes" id="UP000756132"/>
    </source>
</evidence>
<feature type="compositionally biased region" description="Low complexity" evidence="1">
    <location>
        <begin position="64"/>
        <end position="75"/>
    </location>
</feature>
<keyword evidence="3" id="KW-1185">Reference proteome</keyword>
<protein>
    <submittedName>
        <fullName evidence="2">Uncharacterized protein</fullName>
    </submittedName>
</protein>
<gene>
    <name evidence="2" type="ORF">CLAFUR5_09815</name>
</gene>
<name>A0A9Q8US14_PASFU</name>
<dbReference type="EMBL" id="CP090169">
    <property type="protein sequence ID" value="UJO20305.1"/>
    <property type="molecule type" value="Genomic_DNA"/>
</dbReference>
<feature type="region of interest" description="Disordered" evidence="1">
    <location>
        <begin position="1"/>
        <end position="75"/>
    </location>
</feature>
<dbReference type="GeneID" id="71989693"/>
<organism evidence="2 3">
    <name type="scientific">Passalora fulva</name>
    <name type="common">Tomato leaf mold</name>
    <name type="synonym">Cladosporium fulvum</name>
    <dbReference type="NCBI Taxonomy" id="5499"/>
    <lineage>
        <taxon>Eukaryota</taxon>
        <taxon>Fungi</taxon>
        <taxon>Dikarya</taxon>
        <taxon>Ascomycota</taxon>
        <taxon>Pezizomycotina</taxon>
        <taxon>Dothideomycetes</taxon>
        <taxon>Dothideomycetidae</taxon>
        <taxon>Mycosphaerellales</taxon>
        <taxon>Mycosphaerellaceae</taxon>
        <taxon>Fulvia</taxon>
    </lineage>
</organism>